<gene>
    <name evidence="2" type="ORF">PG986_010083</name>
</gene>
<sequence>MTAVKGLVDNGFSPTEKDNHGNTLKDLVSKRLEHLEGSQEWVMFDDDGSLKQLATAMGKSREVIPLSVEYFKGFKKELDSFLKPYEEEAKRVWHPV</sequence>
<proteinExistence type="predicted"/>
<evidence type="ECO:0000256" key="1">
    <source>
        <dbReference type="SAM" id="MobiDB-lite"/>
    </source>
</evidence>
<dbReference type="EMBL" id="JAQQWE010000006">
    <property type="protein sequence ID" value="KAK7949197.1"/>
    <property type="molecule type" value="Genomic_DNA"/>
</dbReference>
<name>A0ABR1QA65_9PEZI</name>
<feature type="region of interest" description="Disordered" evidence="1">
    <location>
        <begin position="1"/>
        <end position="23"/>
    </location>
</feature>
<accession>A0ABR1QA65</accession>
<organism evidence="2 3">
    <name type="scientific">Apiospora aurea</name>
    <dbReference type="NCBI Taxonomy" id="335848"/>
    <lineage>
        <taxon>Eukaryota</taxon>
        <taxon>Fungi</taxon>
        <taxon>Dikarya</taxon>
        <taxon>Ascomycota</taxon>
        <taxon>Pezizomycotina</taxon>
        <taxon>Sordariomycetes</taxon>
        <taxon>Xylariomycetidae</taxon>
        <taxon>Amphisphaeriales</taxon>
        <taxon>Apiosporaceae</taxon>
        <taxon>Apiospora</taxon>
    </lineage>
</organism>
<evidence type="ECO:0000313" key="2">
    <source>
        <dbReference type="EMBL" id="KAK7949197.1"/>
    </source>
</evidence>
<reference evidence="2 3" key="1">
    <citation type="submission" date="2023-01" db="EMBL/GenBank/DDBJ databases">
        <title>Analysis of 21 Apiospora genomes using comparative genomics revels a genus with tremendous synthesis potential of carbohydrate active enzymes and secondary metabolites.</title>
        <authorList>
            <person name="Sorensen T."/>
        </authorList>
    </citation>
    <scope>NUCLEOTIDE SEQUENCE [LARGE SCALE GENOMIC DNA]</scope>
    <source>
        <strain evidence="2 3">CBS 24483</strain>
    </source>
</reference>
<dbReference type="RefSeq" id="XP_066698703.1">
    <property type="nucleotide sequence ID" value="XM_066846305.1"/>
</dbReference>
<comment type="caution">
    <text evidence="2">The sequence shown here is derived from an EMBL/GenBank/DDBJ whole genome shotgun (WGS) entry which is preliminary data.</text>
</comment>
<keyword evidence="3" id="KW-1185">Reference proteome</keyword>
<evidence type="ECO:0000313" key="3">
    <source>
        <dbReference type="Proteomes" id="UP001391051"/>
    </source>
</evidence>
<dbReference type="Proteomes" id="UP001391051">
    <property type="component" value="Unassembled WGS sequence"/>
</dbReference>
<protein>
    <submittedName>
        <fullName evidence="2">Uncharacterized protein</fullName>
    </submittedName>
</protein>
<dbReference type="GeneID" id="92079367"/>